<organism evidence="5 6">
    <name type="scientific">Echinicola pacifica</name>
    <dbReference type="NCBI Taxonomy" id="346377"/>
    <lineage>
        <taxon>Bacteria</taxon>
        <taxon>Pseudomonadati</taxon>
        <taxon>Bacteroidota</taxon>
        <taxon>Cytophagia</taxon>
        <taxon>Cytophagales</taxon>
        <taxon>Cyclobacteriaceae</taxon>
        <taxon>Echinicola</taxon>
    </lineage>
</organism>
<dbReference type="Pfam" id="PF00248">
    <property type="entry name" value="Aldo_ket_red"/>
    <property type="match status" value="1"/>
</dbReference>
<dbReference type="GO" id="GO:0016616">
    <property type="term" value="F:oxidoreductase activity, acting on the CH-OH group of donors, NAD or NADP as acceptor"/>
    <property type="evidence" value="ECO:0007669"/>
    <property type="project" value="UniProtKB-ARBA"/>
</dbReference>
<proteinExistence type="inferred from homology"/>
<dbReference type="RefSeq" id="WP_229802415.1">
    <property type="nucleotide sequence ID" value="NZ_BMWX01000002.1"/>
</dbReference>
<keyword evidence="2" id="KW-0521">NADP</keyword>
<dbReference type="PANTHER" id="PTHR43827">
    <property type="entry name" value="2,5-DIKETO-D-GLUCONIC ACID REDUCTASE"/>
    <property type="match status" value="1"/>
</dbReference>
<comment type="similarity">
    <text evidence="1">Belongs to the aldo/keto reductase family.</text>
</comment>
<dbReference type="PANTHER" id="PTHR43827:SF3">
    <property type="entry name" value="NADP-DEPENDENT OXIDOREDUCTASE DOMAIN-CONTAINING PROTEIN"/>
    <property type="match status" value="1"/>
</dbReference>
<dbReference type="Gene3D" id="3.20.20.100">
    <property type="entry name" value="NADP-dependent oxidoreductase domain"/>
    <property type="match status" value="1"/>
</dbReference>
<dbReference type="Proteomes" id="UP000619457">
    <property type="component" value="Unassembled WGS sequence"/>
</dbReference>
<dbReference type="InterPro" id="IPR020471">
    <property type="entry name" value="AKR"/>
</dbReference>
<evidence type="ECO:0000256" key="2">
    <source>
        <dbReference type="ARBA" id="ARBA00022857"/>
    </source>
</evidence>
<dbReference type="InterPro" id="IPR036812">
    <property type="entry name" value="NAD(P)_OxRdtase_dom_sf"/>
</dbReference>
<evidence type="ECO:0000313" key="5">
    <source>
        <dbReference type="EMBL" id="GGZ18534.1"/>
    </source>
</evidence>
<evidence type="ECO:0000259" key="4">
    <source>
        <dbReference type="Pfam" id="PF00248"/>
    </source>
</evidence>
<dbReference type="InterPro" id="IPR023210">
    <property type="entry name" value="NADP_OxRdtase_dom"/>
</dbReference>
<protein>
    <recommendedName>
        <fullName evidence="4">NADP-dependent oxidoreductase domain-containing protein</fullName>
    </recommendedName>
</protein>
<gene>
    <name evidence="5" type="ORF">GCM10007049_08430</name>
</gene>
<dbReference type="SUPFAM" id="SSF51430">
    <property type="entry name" value="NAD(P)-linked oxidoreductase"/>
    <property type="match status" value="1"/>
</dbReference>
<reference evidence="5" key="2">
    <citation type="submission" date="2020-09" db="EMBL/GenBank/DDBJ databases">
        <authorList>
            <person name="Sun Q."/>
            <person name="Kim S."/>
        </authorList>
    </citation>
    <scope>NUCLEOTIDE SEQUENCE</scope>
    <source>
        <strain evidence="5">KCTC 12368</strain>
    </source>
</reference>
<reference evidence="5" key="1">
    <citation type="journal article" date="2014" name="Int. J. Syst. Evol. Microbiol.">
        <title>Complete genome sequence of Corynebacterium casei LMG S-19264T (=DSM 44701T), isolated from a smear-ripened cheese.</title>
        <authorList>
            <consortium name="US DOE Joint Genome Institute (JGI-PGF)"/>
            <person name="Walter F."/>
            <person name="Albersmeier A."/>
            <person name="Kalinowski J."/>
            <person name="Ruckert C."/>
        </authorList>
    </citation>
    <scope>NUCLEOTIDE SEQUENCE</scope>
    <source>
        <strain evidence="5">KCTC 12368</strain>
    </source>
</reference>
<feature type="domain" description="NADP-dependent oxidoreductase" evidence="4">
    <location>
        <begin position="2"/>
        <end position="58"/>
    </location>
</feature>
<keyword evidence="3" id="KW-0560">Oxidoreductase</keyword>
<name>A0A918PQS7_9BACT</name>
<keyword evidence="6" id="KW-1185">Reference proteome</keyword>
<accession>A0A918PQS7</accession>
<evidence type="ECO:0000256" key="1">
    <source>
        <dbReference type="ARBA" id="ARBA00007905"/>
    </source>
</evidence>
<comment type="caution">
    <text evidence="5">The sequence shown here is derived from an EMBL/GenBank/DDBJ whole genome shotgun (WGS) entry which is preliminary data.</text>
</comment>
<evidence type="ECO:0000313" key="6">
    <source>
        <dbReference type="Proteomes" id="UP000619457"/>
    </source>
</evidence>
<sequence length="84" mass="9837">MLSKIGKKNNKSIAQVIQRWLIHRNVIAIPKSVHKERIEQNFRVFDISNEDMHSIAALDTGPTLLFYHRNPKMIKWLSVTKLDI</sequence>
<dbReference type="AlphaFoldDB" id="A0A918PQS7"/>
<dbReference type="EMBL" id="BMWX01000002">
    <property type="protein sequence ID" value="GGZ18534.1"/>
    <property type="molecule type" value="Genomic_DNA"/>
</dbReference>
<evidence type="ECO:0000256" key="3">
    <source>
        <dbReference type="ARBA" id="ARBA00023002"/>
    </source>
</evidence>